<organism evidence="2 3">
    <name type="scientific">Streptomyces bingchenggensis (strain BCW-1)</name>
    <dbReference type="NCBI Taxonomy" id="749414"/>
    <lineage>
        <taxon>Bacteria</taxon>
        <taxon>Bacillati</taxon>
        <taxon>Actinomycetota</taxon>
        <taxon>Actinomycetes</taxon>
        <taxon>Kitasatosporales</taxon>
        <taxon>Streptomycetaceae</taxon>
        <taxon>Streptomyces</taxon>
    </lineage>
</organism>
<keyword evidence="3" id="KW-1185">Reference proteome</keyword>
<reference evidence="2 3" key="1">
    <citation type="journal article" date="2010" name="J. Bacteriol.">
        <title>Genome sequence of the milbemycin-producing bacterium Streptomyces bingchenggensis.</title>
        <authorList>
            <person name="Wang X.J."/>
            <person name="Yan Y.J."/>
            <person name="Zhang B."/>
            <person name="An J."/>
            <person name="Wang J.J."/>
            <person name="Tian J."/>
            <person name="Jiang L."/>
            <person name="Chen Y.H."/>
            <person name="Huang S.X."/>
            <person name="Yin M."/>
            <person name="Zhang J."/>
            <person name="Gao A.L."/>
            <person name="Liu C.X."/>
            <person name="Zhu Z.X."/>
            <person name="Xiang W.S."/>
        </authorList>
    </citation>
    <scope>NUCLEOTIDE SEQUENCE [LARGE SCALE GENOMIC DNA]</scope>
    <source>
        <strain evidence="2 3">BCW-1</strain>
    </source>
</reference>
<dbReference type="RefSeq" id="WP_014182394.1">
    <property type="nucleotide sequence ID" value="NC_016582.1"/>
</dbReference>
<feature type="region of interest" description="Disordered" evidence="1">
    <location>
        <begin position="1"/>
        <end position="31"/>
    </location>
</feature>
<dbReference type="AlphaFoldDB" id="D7CDA5"/>
<feature type="compositionally biased region" description="Low complexity" evidence="1">
    <location>
        <begin position="11"/>
        <end position="22"/>
    </location>
</feature>
<sequence>MSLSITDPTHAAAAAAGRAAARQRPVPADQLEVEQRPLETYDRIFGVIDGGLTTGEGVA</sequence>
<evidence type="ECO:0000313" key="3">
    <source>
        <dbReference type="Proteomes" id="UP000000377"/>
    </source>
</evidence>
<dbReference type="STRING" id="749414.SBI_09829"/>
<evidence type="ECO:0000313" key="2">
    <source>
        <dbReference type="EMBL" id="ADI12947.1"/>
    </source>
</evidence>
<dbReference type="EMBL" id="CP002047">
    <property type="protein sequence ID" value="ADI12947.1"/>
    <property type="molecule type" value="Genomic_DNA"/>
</dbReference>
<evidence type="ECO:0000256" key="1">
    <source>
        <dbReference type="SAM" id="MobiDB-lite"/>
    </source>
</evidence>
<gene>
    <name evidence="2" type="ordered locus">SBI_09829</name>
</gene>
<proteinExistence type="predicted"/>
<protein>
    <submittedName>
        <fullName evidence="2">IS21 family transposase</fullName>
    </submittedName>
</protein>
<accession>D7CDA5</accession>
<name>D7CDA5_STRBB</name>
<dbReference type="PATRIC" id="fig|749414.3.peg.10122"/>
<dbReference type="KEGG" id="sbh:SBI_09829"/>
<dbReference type="HOGENOM" id="CLU_2958651_0_0_11"/>
<dbReference type="Proteomes" id="UP000000377">
    <property type="component" value="Chromosome"/>
</dbReference>